<dbReference type="Gene3D" id="3.30.450.20">
    <property type="entry name" value="PAS domain"/>
    <property type="match status" value="1"/>
</dbReference>
<dbReference type="EMBL" id="JAUFQS010000010">
    <property type="protein sequence ID" value="MDN3688533.1"/>
    <property type="molecule type" value="Genomic_DNA"/>
</dbReference>
<gene>
    <name evidence="8" type="ORF">QWZ15_11885</name>
</gene>
<organism evidence="8 9">
    <name type="scientific">Cyclobacterium jeungdonense</name>
    <dbReference type="NCBI Taxonomy" id="708087"/>
    <lineage>
        <taxon>Bacteria</taxon>
        <taxon>Pseudomonadati</taxon>
        <taxon>Bacteroidota</taxon>
        <taxon>Cytophagia</taxon>
        <taxon>Cytophagales</taxon>
        <taxon>Cyclobacteriaceae</taxon>
        <taxon>Cyclobacterium</taxon>
    </lineage>
</organism>
<feature type="domain" description="Histidine kinase" evidence="7">
    <location>
        <begin position="158"/>
        <end position="371"/>
    </location>
</feature>
<dbReference type="InterPro" id="IPR003661">
    <property type="entry name" value="HisK_dim/P_dom"/>
</dbReference>
<dbReference type="InterPro" id="IPR035965">
    <property type="entry name" value="PAS-like_dom_sf"/>
</dbReference>
<comment type="catalytic activity">
    <reaction evidence="1">
        <text>ATP + protein L-histidine = ADP + protein N-phospho-L-histidine.</text>
        <dbReference type="EC" id="2.7.13.3"/>
    </reaction>
</comment>
<keyword evidence="3" id="KW-0597">Phosphoprotein</keyword>
<evidence type="ECO:0000256" key="3">
    <source>
        <dbReference type="ARBA" id="ARBA00022553"/>
    </source>
</evidence>
<dbReference type="SUPFAM" id="SSF47384">
    <property type="entry name" value="Homodimeric domain of signal transducing histidine kinase"/>
    <property type="match status" value="1"/>
</dbReference>
<dbReference type="InterPro" id="IPR005467">
    <property type="entry name" value="His_kinase_dom"/>
</dbReference>
<dbReference type="EC" id="2.7.13.3" evidence="2"/>
<proteinExistence type="predicted"/>
<dbReference type="Pfam" id="PF02518">
    <property type="entry name" value="HATPase_c"/>
    <property type="match status" value="1"/>
</dbReference>
<keyword evidence="8" id="KW-0547">Nucleotide-binding</keyword>
<keyword evidence="9" id="KW-1185">Reference proteome</keyword>
<dbReference type="InterPro" id="IPR052162">
    <property type="entry name" value="Sensor_kinase/Photoreceptor"/>
</dbReference>
<feature type="coiled-coil region" evidence="6">
    <location>
        <begin position="119"/>
        <end position="155"/>
    </location>
</feature>
<keyword evidence="6" id="KW-0175">Coiled coil</keyword>
<dbReference type="InterPro" id="IPR004358">
    <property type="entry name" value="Sig_transdc_His_kin-like_C"/>
</dbReference>
<keyword evidence="8" id="KW-0067">ATP-binding</keyword>
<dbReference type="PANTHER" id="PTHR43304">
    <property type="entry name" value="PHYTOCHROME-LIKE PROTEIN CPH1"/>
    <property type="match status" value="1"/>
</dbReference>
<dbReference type="SMART" id="SM00388">
    <property type="entry name" value="HisKA"/>
    <property type="match status" value="1"/>
</dbReference>
<sequence length="373" mass="42270">MNSQPFIEDAEDLYQNAPFGYLSMREDGLIVKINNTLLGWLGYAWNEIVLEKSFQDLLGVGGKIYFETHLMPLLQMQGEVSEINIELKTKGLTKLPTLVNAMRIPGRSGLQPVYRFSVLDITQRKLYELELKKAREKAEQSVQRLKQVNQELEEFAYTASHDLQAPLNTISGLISLLEQNGHFPAESQDSKYFTLIKGNAQRMKLMIKDLLEYSKIDGNEIEFAEVSLNEVCEYALDMMQDQVTKSKARFEIAALPVIRGDKIKLVRLFQNLFGNALKYQSKADPLVTIDFEDHGDEIIVFVKDNGIGFKMEYAEKIFGFMKRLHSHDRISGTGIGLSACRRILEIHGGTIGANSEPGKGSTFYFTLPKNPRN</sequence>
<dbReference type="SUPFAM" id="SSF55785">
    <property type="entry name" value="PYP-like sensor domain (PAS domain)"/>
    <property type="match status" value="1"/>
</dbReference>
<reference evidence="9" key="1">
    <citation type="journal article" date="2019" name="Int. J. Syst. Evol. Microbiol.">
        <title>The Global Catalogue of Microorganisms (GCM) 10K type strain sequencing project: providing services to taxonomists for standard genome sequencing and annotation.</title>
        <authorList>
            <consortium name="The Broad Institute Genomics Platform"/>
            <consortium name="The Broad Institute Genome Sequencing Center for Infectious Disease"/>
            <person name="Wu L."/>
            <person name="Ma J."/>
        </authorList>
    </citation>
    <scope>NUCLEOTIDE SEQUENCE [LARGE SCALE GENOMIC DNA]</scope>
    <source>
        <strain evidence="9">CECT 7706</strain>
    </source>
</reference>
<dbReference type="Gene3D" id="1.10.287.130">
    <property type="match status" value="1"/>
</dbReference>
<dbReference type="PANTHER" id="PTHR43304:SF1">
    <property type="entry name" value="PAC DOMAIN-CONTAINING PROTEIN"/>
    <property type="match status" value="1"/>
</dbReference>
<dbReference type="Pfam" id="PF00512">
    <property type="entry name" value="HisKA"/>
    <property type="match status" value="1"/>
</dbReference>
<keyword evidence="4" id="KW-0808">Transferase</keyword>
<name>A0ABT8C9N1_9BACT</name>
<protein>
    <recommendedName>
        <fullName evidence="2">histidine kinase</fullName>
        <ecNumber evidence="2">2.7.13.3</ecNumber>
    </recommendedName>
</protein>
<dbReference type="InterPro" id="IPR003594">
    <property type="entry name" value="HATPase_dom"/>
</dbReference>
<dbReference type="PRINTS" id="PR00344">
    <property type="entry name" value="BCTRLSENSOR"/>
</dbReference>
<comment type="caution">
    <text evidence="8">The sequence shown here is derived from an EMBL/GenBank/DDBJ whole genome shotgun (WGS) entry which is preliminary data.</text>
</comment>
<evidence type="ECO:0000256" key="5">
    <source>
        <dbReference type="ARBA" id="ARBA00022777"/>
    </source>
</evidence>
<evidence type="ECO:0000256" key="2">
    <source>
        <dbReference type="ARBA" id="ARBA00012438"/>
    </source>
</evidence>
<dbReference type="InterPro" id="IPR036097">
    <property type="entry name" value="HisK_dim/P_sf"/>
</dbReference>
<evidence type="ECO:0000256" key="4">
    <source>
        <dbReference type="ARBA" id="ARBA00022679"/>
    </source>
</evidence>
<dbReference type="GO" id="GO:0005524">
    <property type="term" value="F:ATP binding"/>
    <property type="evidence" value="ECO:0007669"/>
    <property type="project" value="UniProtKB-KW"/>
</dbReference>
<evidence type="ECO:0000259" key="7">
    <source>
        <dbReference type="PROSITE" id="PS50109"/>
    </source>
</evidence>
<dbReference type="Proteomes" id="UP001236663">
    <property type="component" value="Unassembled WGS sequence"/>
</dbReference>
<accession>A0ABT8C9N1</accession>
<evidence type="ECO:0000313" key="8">
    <source>
        <dbReference type="EMBL" id="MDN3688533.1"/>
    </source>
</evidence>
<dbReference type="SMART" id="SM00387">
    <property type="entry name" value="HATPase_c"/>
    <property type="match status" value="1"/>
</dbReference>
<dbReference type="PROSITE" id="PS50109">
    <property type="entry name" value="HIS_KIN"/>
    <property type="match status" value="1"/>
</dbReference>
<dbReference type="InterPro" id="IPR036890">
    <property type="entry name" value="HATPase_C_sf"/>
</dbReference>
<dbReference type="CDD" id="cd00082">
    <property type="entry name" value="HisKA"/>
    <property type="match status" value="1"/>
</dbReference>
<evidence type="ECO:0000313" key="9">
    <source>
        <dbReference type="Proteomes" id="UP001236663"/>
    </source>
</evidence>
<evidence type="ECO:0000256" key="6">
    <source>
        <dbReference type="SAM" id="Coils"/>
    </source>
</evidence>
<keyword evidence="5" id="KW-0418">Kinase</keyword>
<dbReference type="RefSeq" id="WP_163386782.1">
    <property type="nucleotide sequence ID" value="NZ_JAUFQS010000010.1"/>
</dbReference>
<dbReference type="Gene3D" id="3.30.565.10">
    <property type="entry name" value="Histidine kinase-like ATPase, C-terminal domain"/>
    <property type="match status" value="1"/>
</dbReference>
<evidence type="ECO:0000256" key="1">
    <source>
        <dbReference type="ARBA" id="ARBA00000085"/>
    </source>
</evidence>
<dbReference type="SUPFAM" id="SSF55874">
    <property type="entry name" value="ATPase domain of HSP90 chaperone/DNA topoisomerase II/histidine kinase"/>
    <property type="match status" value="1"/>
</dbReference>